<reference evidence="2 3" key="1">
    <citation type="journal article" date="2012" name="J. Bacteriol.">
        <title>Genome Sequence of n-Alkane-Degrading Hydrocarboniphaga effusa Strain AP103T (ATCC BAA-332T).</title>
        <authorList>
            <person name="Chang H.K."/>
            <person name="Zylstra G.J."/>
            <person name="Chae J.C."/>
        </authorList>
    </citation>
    <scope>NUCLEOTIDE SEQUENCE [LARGE SCALE GENOMIC DNA]</scope>
    <source>
        <strain evidence="2 3">AP103</strain>
    </source>
</reference>
<dbReference type="Pfam" id="PF09831">
    <property type="entry name" value="DUF2058"/>
    <property type="match status" value="1"/>
</dbReference>
<gene>
    <name evidence="2" type="ORF">WQQ_37550</name>
</gene>
<dbReference type="InterPro" id="IPR018636">
    <property type="entry name" value="DUF2058"/>
</dbReference>
<evidence type="ECO:0000313" key="3">
    <source>
        <dbReference type="Proteomes" id="UP000003704"/>
    </source>
</evidence>
<name>I8T3S7_9GAMM</name>
<protein>
    <recommendedName>
        <fullName evidence="4">Nucleoprotein/polynucleotide-associated enzyme</fullName>
    </recommendedName>
</protein>
<dbReference type="Proteomes" id="UP000003704">
    <property type="component" value="Unassembled WGS sequence"/>
</dbReference>
<dbReference type="EMBL" id="AKGD01000003">
    <property type="protein sequence ID" value="EIT68560.1"/>
    <property type="molecule type" value="Genomic_DNA"/>
</dbReference>
<dbReference type="STRING" id="1172194.WQQ_37550"/>
<feature type="region of interest" description="Disordered" evidence="1">
    <location>
        <begin position="35"/>
        <end position="58"/>
    </location>
</feature>
<feature type="compositionally biased region" description="Basic and acidic residues" evidence="1">
    <location>
        <begin position="173"/>
        <end position="186"/>
    </location>
</feature>
<comment type="caution">
    <text evidence="2">The sequence shown here is derived from an EMBL/GenBank/DDBJ whole genome shotgun (WGS) entry which is preliminary data.</text>
</comment>
<dbReference type="AlphaFoldDB" id="I8T3S7"/>
<keyword evidence="3" id="KW-1185">Reference proteome</keyword>
<evidence type="ECO:0000256" key="1">
    <source>
        <dbReference type="SAM" id="MobiDB-lite"/>
    </source>
</evidence>
<proteinExistence type="predicted"/>
<evidence type="ECO:0000313" key="2">
    <source>
        <dbReference type="EMBL" id="EIT68560.1"/>
    </source>
</evidence>
<accession>I8T3S7</accession>
<evidence type="ECO:0008006" key="4">
    <source>
        <dbReference type="Google" id="ProtNLM"/>
    </source>
</evidence>
<organism evidence="2 3">
    <name type="scientific">Hydrocarboniphaga effusa AP103</name>
    <dbReference type="NCBI Taxonomy" id="1172194"/>
    <lineage>
        <taxon>Bacteria</taxon>
        <taxon>Pseudomonadati</taxon>
        <taxon>Pseudomonadota</taxon>
        <taxon>Gammaproteobacteria</taxon>
        <taxon>Nevskiales</taxon>
        <taxon>Nevskiaceae</taxon>
        <taxon>Hydrocarboniphaga</taxon>
    </lineage>
</organism>
<sequence length="197" mass="22191">MDDYALPTFTFSFAMSLSLRDQLFAAGLINEKQAKQAGKHQGQQRREQAKNPAAAAAEQQRIAALQAAEAAKAARDAELNRIAQEKLKQKEMRAQIKQLVEQNRLPMPEGEDYYNFIDGKKIRRIPVNPALRARFGKGEIAIVRADGRYHIVPAAIAERVRERDPHSVVAKPEAVESKPVDDNDPYKDFVVPDDLMW</sequence>
<feature type="region of interest" description="Disordered" evidence="1">
    <location>
        <begin position="162"/>
        <end position="186"/>
    </location>
</feature>